<evidence type="ECO:0008006" key="3">
    <source>
        <dbReference type="Google" id="ProtNLM"/>
    </source>
</evidence>
<dbReference type="AlphaFoldDB" id="A0A4Y2M498"/>
<reference evidence="1 2" key="1">
    <citation type="journal article" date="2019" name="Sci. Rep.">
        <title>Orb-weaving spider Araneus ventricosus genome elucidates the spidroin gene catalogue.</title>
        <authorList>
            <person name="Kono N."/>
            <person name="Nakamura H."/>
            <person name="Ohtoshi R."/>
            <person name="Moran D.A.P."/>
            <person name="Shinohara A."/>
            <person name="Yoshida Y."/>
            <person name="Fujiwara M."/>
            <person name="Mori M."/>
            <person name="Tomita M."/>
            <person name="Arakawa K."/>
        </authorList>
    </citation>
    <scope>NUCLEOTIDE SEQUENCE [LARGE SCALE GENOMIC DNA]</scope>
</reference>
<evidence type="ECO:0000313" key="2">
    <source>
        <dbReference type="Proteomes" id="UP000499080"/>
    </source>
</evidence>
<comment type="caution">
    <text evidence="1">The sequence shown here is derived from an EMBL/GenBank/DDBJ whole genome shotgun (WGS) entry which is preliminary data.</text>
</comment>
<evidence type="ECO:0000313" key="1">
    <source>
        <dbReference type="EMBL" id="GBN20556.1"/>
    </source>
</evidence>
<dbReference type="Proteomes" id="UP000499080">
    <property type="component" value="Unassembled WGS sequence"/>
</dbReference>
<organism evidence="1 2">
    <name type="scientific">Araneus ventricosus</name>
    <name type="common">Orbweaver spider</name>
    <name type="synonym">Epeira ventricosa</name>
    <dbReference type="NCBI Taxonomy" id="182803"/>
    <lineage>
        <taxon>Eukaryota</taxon>
        <taxon>Metazoa</taxon>
        <taxon>Ecdysozoa</taxon>
        <taxon>Arthropoda</taxon>
        <taxon>Chelicerata</taxon>
        <taxon>Arachnida</taxon>
        <taxon>Araneae</taxon>
        <taxon>Araneomorphae</taxon>
        <taxon>Entelegynae</taxon>
        <taxon>Araneoidea</taxon>
        <taxon>Araneidae</taxon>
        <taxon>Araneus</taxon>
    </lineage>
</organism>
<dbReference type="EMBL" id="BGPR01006633">
    <property type="protein sequence ID" value="GBN20556.1"/>
    <property type="molecule type" value="Genomic_DNA"/>
</dbReference>
<accession>A0A4Y2M498</accession>
<gene>
    <name evidence="1" type="ORF">AVEN_66602_1</name>
</gene>
<proteinExistence type="predicted"/>
<name>A0A4Y2M498_ARAVE</name>
<protein>
    <recommendedName>
        <fullName evidence="3">MATH domain-containing protein</fullName>
    </recommendedName>
</protein>
<sequence length="158" mass="17659">MAASSSSNMGEVQRLVIDKKETLTGHDVIYSFAVHRLVTKETWSFALDYNTGCIIVPTSWSFGIFYEKVPETSELSCSITLKRTDNRENSVMVFALVSFSDVNGRVARFSEAVCSGTMFAGDEKQGSISNRDKSELFNQELIVRISISIQECHVIKEL</sequence>
<keyword evidence="2" id="KW-1185">Reference proteome</keyword>